<feature type="chain" id="PRO_5045115750" evidence="3">
    <location>
        <begin position="29"/>
        <end position="810"/>
    </location>
</feature>
<proteinExistence type="predicted"/>
<gene>
    <name evidence="5" type="ORF">SAMN05444412_101164</name>
</gene>
<dbReference type="SUPFAM" id="SSF53474">
    <property type="entry name" value="alpha/beta-Hydrolases"/>
    <property type="match status" value="1"/>
</dbReference>
<evidence type="ECO:0000259" key="4">
    <source>
        <dbReference type="Pfam" id="PF00326"/>
    </source>
</evidence>
<dbReference type="Pfam" id="PF00326">
    <property type="entry name" value="Peptidase_S9"/>
    <property type="match status" value="1"/>
</dbReference>
<keyword evidence="3" id="KW-0732">Signal</keyword>
<protein>
    <submittedName>
        <fullName evidence="5">Glutamyl peptidase. Serine peptidase. MEROPS family S09D</fullName>
    </submittedName>
</protein>
<dbReference type="SUPFAM" id="SSF82171">
    <property type="entry name" value="DPP6 N-terminal domain-like"/>
    <property type="match status" value="1"/>
</dbReference>
<sequence length="810" mass="90719">MKNTLRRLPKLWCFVIVFWLGNTGSIQAQSDGNYKTPPKAIADLVNAPVTPSVSFSRMGDFMLILERSGNPSIEELSQPELRIAGVRINPATNSPSRGITYESIKIKKLKEASEKEISGLPQNPKMSGFSLSKDEKHMVFTNASNTGISLWLVDLTTFQAKKLTDEIVNLANGGAVVWTPDNRILLKAIHPKRGQMPKTPLAPSGPNMQETAGNAAPSRTYQDLLSNPHDEALFEYFMNSQLISLGLDGSQNAVGPSGMIKSMDLSPDGKYIMVDVIKRPFSYLVPASRFPYDVEIWDMGGKKTKTLAQIPLDENRPSGFDATVTGPRSINWRADKPAMLYWVEAQDGGDPKVAMEEREIVFTLDAPFTNEKSKLVSIAYRFSGINWSDDNFALLNERWFSTRQEKISMINPSKPGENKKEIFSHSSDDIYNDPGNPVFTLNQYGKNVLLRNGDEVFMTSEGGSSEGSMPFLSSYNVKTKAQKILWRSQAPYYERVVKVLNENATEFITIKESTDIQPNYWIVNTRKRIAPMQITEFSHPYASIKGISKELVRYKRKDGLDLSAVVYTPSGYDAAKDGRLPVLMWAYPREYKSAEIASQVRGSKYQFTRLNWGSPIYWVTQGYAIMDQTEMPIVGEGADEPNDTFVDQLVGNAEAAIDYIVNSGVGDRDKIAVGGHSYGAFMTANLLSHSQLFAAGIARSGAYNRTLTPFGFQYEQRTYWEAPDVYNTMSPFMNAHKVKTPILLVHGEADNNSGTFPIQSERYYNALKGHGATTRLVFLPHESHGYSAKESILHTLYEQHEWLEKWVKNK</sequence>
<dbReference type="PANTHER" id="PTHR42776:SF28">
    <property type="entry name" value="GLUTAMYL ENDOPEPTIDASE, CHLOROPLASTIC-RELATED"/>
    <property type="match status" value="1"/>
</dbReference>
<dbReference type="Gene3D" id="3.40.50.1820">
    <property type="entry name" value="alpha/beta hydrolase"/>
    <property type="match status" value="1"/>
</dbReference>
<feature type="signal peptide" evidence="3">
    <location>
        <begin position="1"/>
        <end position="28"/>
    </location>
</feature>
<keyword evidence="1" id="KW-0378">Hydrolase</keyword>
<dbReference type="InterPro" id="IPR029058">
    <property type="entry name" value="AB_hydrolase_fold"/>
</dbReference>
<dbReference type="RefSeq" id="WP_019595958.1">
    <property type="nucleotide sequence ID" value="NZ_FNQC01000001.1"/>
</dbReference>
<feature type="region of interest" description="Disordered" evidence="2">
    <location>
        <begin position="195"/>
        <end position="214"/>
    </location>
</feature>
<evidence type="ECO:0000256" key="3">
    <source>
        <dbReference type="SAM" id="SignalP"/>
    </source>
</evidence>
<accession>A0A1H3JY91</accession>
<reference evidence="5 6" key="1">
    <citation type="submission" date="2016-10" db="EMBL/GenBank/DDBJ databases">
        <authorList>
            <person name="Varghese N."/>
            <person name="Submissions S."/>
        </authorList>
    </citation>
    <scope>NUCLEOTIDE SEQUENCE [LARGE SCALE GENOMIC DNA]</scope>
    <source>
        <strain evidence="5 6">DSM 17997</strain>
    </source>
</reference>
<dbReference type="InterPro" id="IPR001375">
    <property type="entry name" value="Peptidase_S9_cat"/>
</dbReference>
<organism evidence="5 6">
    <name type="scientific">Rhodonellum ikkaensis</name>
    <dbReference type="NCBI Taxonomy" id="336829"/>
    <lineage>
        <taxon>Bacteria</taxon>
        <taxon>Pseudomonadati</taxon>
        <taxon>Bacteroidota</taxon>
        <taxon>Cytophagia</taxon>
        <taxon>Cytophagales</taxon>
        <taxon>Cytophagaceae</taxon>
        <taxon>Rhodonellum</taxon>
    </lineage>
</organism>
<dbReference type="EMBL" id="FNQC01000001">
    <property type="protein sequence ID" value="SDY44224.1"/>
    <property type="molecule type" value="Genomic_DNA"/>
</dbReference>
<evidence type="ECO:0000256" key="2">
    <source>
        <dbReference type="SAM" id="MobiDB-lite"/>
    </source>
</evidence>
<dbReference type="Proteomes" id="UP000199663">
    <property type="component" value="Unassembled WGS sequence"/>
</dbReference>
<feature type="domain" description="Peptidase S9 prolyl oligopeptidase catalytic" evidence="4">
    <location>
        <begin position="655"/>
        <end position="809"/>
    </location>
</feature>
<evidence type="ECO:0000313" key="5">
    <source>
        <dbReference type="EMBL" id="SDY44224.1"/>
    </source>
</evidence>
<name>A0A1H3JY91_9BACT</name>
<comment type="caution">
    <text evidence="5">The sequence shown here is derived from an EMBL/GenBank/DDBJ whole genome shotgun (WGS) entry which is preliminary data.</text>
</comment>
<keyword evidence="6" id="KW-1185">Reference proteome</keyword>
<dbReference type="PANTHER" id="PTHR42776">
    <property type="entry name" value="SERINE PEPTIDASE S9 FAMILY MEMBER"/>
    <property type="match status" value="1"/>
</dbReference>
<evidence type="ECO:0000313" key="6">
    <source>
        <dbReference type="Proteomes" id="UP000199663"/>
    </source>
</evidence>
<evidence type="ECO:0000256" key="1">
    <source>
        <dbReference type="ARBA" id="ARBA00022801"/>
    </source>
</evidence>